<protein>
    <submittedName>
        <fullName evidence="3">Uncharacterized protein</fullName>
    </submittedName>
</protein>
<evidence type="ECO:0000256" key="1">
    <source>
        <dbReference type="SAM" id="SignalP"/>
    </source>
</evidence>
<sequence>MAMLLSIFLFALYASAYSIPYSRLKSPQAELEPKESVKFMWNKDEVEICVSLVGQLCWYCPCAAGLKCSMNVCISDSDNTLPHA</sequence>
<dbReference type="AlphaFoldDB" id="A0A914VZ15"/>
<dbReference type="Proteomes" id="UP000887566">
    <property type="component" value="Unplaced"/>
</dbReference>
<feature type="signal peptide" evidence="1">
    <location>
        <begin position="1"/>
        <end position="18"/>
    </location>
</feature>
<evidence type="ECO:0000313" key="2">
    <source>
        <dbReference type="Proteomes" id="UP000887566"/>
    </source>
</evidence>
<keyword evidence="2" id="KW-1185">Reference proteome</keyword>
<dbReference type="WBParaSite" id="PSAMB.scaffold2694size21766.g18761.t1">
    <property type="protein sequence ID" value="PSAMB.scaffold2694size21766.g18761.t1"/>
    <property type="gene ID" value="PSAMB.scaffold2694size21766.g18761"/>
</dbReference>
<evidence type="ECO:0000313" key="3">
    <source>
        <dbReference type="WBParaSite" id="PSAMB.scaffold2694size21766.g18761.t1"/>
    </source>
</evidence>
<name>A0A914VZ15_9BILA</name>
<reference evidence="3" key="1">
    <citation type="submission" date="2022-11" db="UniProtKB">
        <authorList>
            <consortium name="WormBaseParasite"/>
        </authorList>
    </citation>
    <scope>IDENTIFICATION</scope>
</reference>
<accession>A0A914VZ15</accession>
<feature type="chain" id="PRO_5037411776" evidence="1">
    <location>
        <begin position="19"/>
        <end position="84"/>
    </location>
</feature>
<organism evidence="2 3">
    <name type="scientific">Plectus sambesii</name>
    <dbReference type="NCBI Taxonomy" id="2011161"/>
    <lineage>
        <taxon>Eukaryota</taxon>
        <taxon>Metazoa</taxon>
        <taxon>Ecdysozoa</taxon>
        <taxon>Nematoda</taxon>
        <taxon>Chromadorea</taxon>
        <taxon>Plectida</taxon>
        <taxon>Plectina</taxon>
        <taxon>Plectoidea</taxon>
        <taxon>Plectidae</taxon>
        <taxon>Plectus</taxon>
    </lineage>
</organism>
<proteinExistence type="predicted"/>
<keyword evidence="1" id="KW-0732">Signal</keyword>